<gene>
    <name evidence="3" type="ORF">J3Q64DRAFT_1849743</name>
</gene>
<dbReference type="EMBL" id="JBCLYO010000012">
    <property type="protein sequence ID" value="KAL0084390.1"/>
    <property type="molecule type" value="Genomic_DNA"/>
</dbReference>
<protein>
    <submittedName>
        <fullName evidence="3">Uncharacterized protein</fullName>
    </submittedName>
</protein>
<keyword evidence="2" id="KW-0472">Membrane</keyword>
<evidence type="ECO:0000313" key="3">
    <source>
        <dbReference type="EMBL" id="KAL0084390.1"/>
    </source>
</evidence>
<dbReference type="Proteomes" id="UP001448207">
    <property type="component" value="Unassembled WGS sequence"/>
</dbReference>
<feature type="region of interest" description="Disordered" evidence="1">
    <location>
        <begin position="1"/>
        <end position="20"/>
    </location>
</feature>
<evidence type="ECO:0000313" key="4">
    <source>
        <dbReference type="Proteomes" id="UP001448207"/>
    </source>
</evidence>
<proteinExistence type="predicted"/>
<feature type="transmembrane region" description="Helical" evidence="2">
    <location>
        <begin position="53"/>
        <end position="73"/>
    </location>
</feature>
<sequence length="93" mass="10347">MDRKHRQEQLEAASSTQQSSRVLGVISQDLVAPLPFDGQALLWLTPSLQVGTLFLLEAWLFTVGGLVYPLLVVKVHSTWSSKNILQSRARLFG</sequence>
<name>A0ABR3AXE0_PHYBL</name>
<accession>A0ABR3AXE0</accession>
<evidence type="ECO:0000256" key="1">
    <source>
        <dbReference type="SAM" id="MobiDB-lite"/>
    </source>
</evidence>
<keyword evidence="4" id="KW-1185">Reference proteome</keyword>
<evidence type="ECO:0000256" key="2">
    <source>
        <dbReference type="SAM" id="Phobius"/>
    </source>
</evidence>
<reference evidence="3 4" key="1">
    <citation type="submission" date="2024-04" db="EMBL/GenBank/DDBJ databases">
        <title>Symmetric and asymmetric DNA N6-adenine methylation regulates different biological responses in Mucorales.</title>
        <authorList>
            <consortium name="Lawrence Berkeley National Laboratory"/>
            <person name="Lax C."/>
            <person name="Mondo S.J."/>
            <person name="Osorio-Concepcion M."/>
            <person name="Muszewska A."/>
            <person name="Corrochano-Luque M."/>
            <person name="Gutierrez G."/>
            <person name="Riley R."/>
            <person name="Lipzen A."/>
            <person name="Guo J."/>
            <person name="Hundley H."/>
            <person name="Amirebrahimi M."/>
            <person name="Ng V."/>
            <person name="Lorenzo-Gutierrez D."/>
            <person name="Binder U."/>
            <person name="Yang J."/>
            <person name="Song Y."/>
            <person name="Canovas D."/>
            <person name="Navarro E."/>
            <person name="Freitag M."/>
            <person name="Gabaldon T."/>
            <person name="Grigoriev I.V."/>
            <person name="Corrochano L.M."/>
            <person name="Nicolas F.E."/>
            <person name="Garre V."/>
        </authorList>
    </citation>
    <scope>NUCLEOTIDE SEQUENCE [LARGE SCALE GENOMIC DNA]</scope>
    <source>
        <strain evidence="3 4">L51</strain>
    </source>
</reference>
<comment type="caution">
    <text evidence="3">The sequence shown here is derived from an EMBL/GenBank/DDBJ whole genome shotgun (WGS) entry which is preliminary data.</text>
</comment>
<organism evidence="3 4">
    <name type="scientific">Phycomyces blakesleeanus</name>
    <dbReference type="NCBI Taxonomy" id="4837"/>
    <lineage>
        <taxon>Eukaryota</taxon>
        <taxon>Fungi</taxon>
        <taxon>Fungi incertae sedis</taxon>
        <taxon>Mucoromycota</taxon>
        <taxon>Mucoromycotina</taxon>
        <taxon>Mucoromycetes</taxon>
        <taxon>Mucorales</taxon>
        <taxon>Phycomycetaceae</taxon>
        <taxon>Phycomyces</taxon>
    </lineage>
</organism>
<keyword evidence="2" id="KW-0812">Transmembrane</keyword>
<keyword evidence="2" id="KW-1133">Transmembrane helix</keyword>